<evidence type="ECO:0000313" key="3">
    <source>
        <dbReference type="EMBL" id="TWP30524.1"/>
    </source>
</evidence>
<protein>
    <recommendedName>
        <fullName evidence="5">Phage head morphogenesis domain-containing protein</fullName>
    </recommendedName>
</protein>
<dbReference type="InterPro" id="IPR040559">
    <property type="entry name" value="CdiA_C"/>
</dbReference>
<dbReference type="EMBL" id="SELH01000011">
    <property type="protein sequence ID" value="TWP30524.1"/>
    <property type="molecule type" value="Genomic_DNA"/>
</dbReference>
<reference evidence="3 4" key="1">
    <citation type="submission" date="2019-02" db="EMBL/GenBank/DDBJ databases">
        <title>Apibacter muscae sp. nov.: a novel member of the house fly microbiota.</title>
        <authorList>
            <person name="Park R."/>
        </authorList>
    </citation>
    <scope>NUCLEOTIDE SEQUENCE [LARGE SCALE GENOMIC DNA]</scope>
    <source>
        <strain evidence="3 4">AL1</strain>
    </source>
</reference>
<dbReference type="AlphaFoldDB" id="A0A563DL42"/>
<dbReference type="Proteomes" id="UP000319499">
    <property type="component" value="Unassembled WGS sequence"/>
</dbReference>
<feature type="domain" description="tRNA nuclease CdiA C-terminal" evidence="2">
    <location>
        <begin position="323"/>
        <end position="399"/>
    </location>
</feature>
<sequence>MANYLPKENCCPSEVVAVDLSDYEELIRQLAEDIKSGKIDKNNLSVDLVKKTYKDLSKGATKGWGNDFNELTGDNPPGDKTVQHLHQNIYRFSGAKTAAQAYEISQLLYTEDGKIRPKKEFMELVLKLNERYNRHYLETEYNTAIKAATMARQWVDFQQDAELFPNLKYKTAGDSRVRPEHQKLNGTIRPLNDPFWNKYYPPNGWNCRCYVVQTAETVTEGREDDSVPKEFYGHVGKEEVVFSKNQTYFKVVKELGEGEFNKHFETAKLDAPYLNLKGVKVNIWADLEDYKENLDAALVLKKAGYEVKLRPHVNSSILLNTPNPEYEINGQLAERKAPKGVNLRNVLSKANKQGCKIVVIDMVDSKASLEEIQKEAEARLNDPEKFPRIEEILIVNEGKTFSVKRKKQSK</sequence>
<comment type="caution">
    <text evidence="3">The sequence shown here is derived from an EMBL/GenBank/DDBJ whole genome shotgun (WGS) entry which is preliminary data.</text>
</comment>
<feature type="domain" description="Phage head morphogenesis" evidence="1">
    <location>
        <begin position="129"/>
        <end position="211"/>
    </location>
</feature>
<evidence type="ECO:0000313" key="4">
    <source>
        <dbReference type="Proteomes" id="UP000319499"/>
    </source>
</evidence>
<dbReference type="InterPro" id="IPR006528">
    <property type="entry name" value="Phage_head_morphogenesis_dom"/>
</dbReference>
<dbReference type="NCBIfam" id="TIGR01641">
    <property type="entry name" value="phageSPP1_gp7"/>
    <property type="match status" value="1"/>
</dbReference>
<dbReference type="RefSeq" id="WP_146261308.1">
    <property type="nucleotide sequence ID" value="NZ_SELG01000027.1"/>
</dbReference>
<evidence type="ECO:0000259" key="1">
    <source>
        <dbReference type="Pfam" id="PF04233"/>
    </source>
</evidence>
<name>A0A563DL42_9FLAO</name>
<evidence type="ECO:0000259" key="2">
    <source>
        <dbReference type="Pfam" id="PF18451"/>
    </source>
</evidence>
<organism evidence="3 4">
    <name type="scientific">Apibacter muscae</name>
    <dbReference type="NCBI Taxonomy" id="2509004"/>
    <lineage>
        <taxon>Bacteria</taxon>
        <taxon>Pseudomonadati</taxon>
        <taxon>Bacteroidota</taxon>
        <taxon>Flavobacteriia</taxon>
        <taxon>Flavobacteriales</taxon>
        <taxon>Weeksellaceae</taxon>
        <taxon>Apibacter</taxon>
    </lineage>
</organism>
<dbReference type="Pfam" id="PF04233">
    <property type="entry name" value="Phage_Mu_F"/>
    <property type="match status" value="1"/>
</dbReference>
<dbReference type="OrthoDB" id="9813502at2"/>
<proteinExistence type="predicted"/>
<dbReference type="Pfam" id="PF18451">
    <property type="entry name" value="CdiA_C"/>
    <property type="match status" value="1"/>
</dbReference>
<keyword evidence="4" id="KW-1185">Reference proteome</keyword>
<dbReference type="Gene3D" id="3.40.1350.120">
    <property type="match status" value="1"/>
</dbReference>
<gene>
    <name evidence="3" type="ORF">ETU09_00555</name>
</gene>
<accession>A0A563DL42</accession>
<evidence type="ECO:0008006" key="5">
    <source>
        <dbReference type="Google" id="ProtNLM"/>
    </source>
</evidence>